<evidence type="ECO:0000313" key="3">
    <source>
        <dbReference type="Proteomes" id="UP000198850"/>
    </source>
</evidence>
<name>A0A1H4FU85_9SPHI</name>
<dbReference type="Gene3D" id="3.30.420.40">
    <property type="match status" value="2"/>
</dbReference>
<dbReference type="PANTHER" id="PTHR18964">
    <property type="entry name" value="ROK (REPRESSOR, ORF, KINASE) FAMILY"/>
    <property type="match status" value="1"/>
</dbReference>
<keyword evidence="2" id="KW-0418">Kinase</keyword>
<keyword evidence="3" id="KW-1185">Reference proteome</keyword>
<sequence length="290" mass="31876">MNFKSSRLPYIGVDIGGSHITAAHIDAADFKIVKDSLVRERVASMEGADVIIKAWVDALKPLIVSSGDEQVHIGIAMPGPFDYEKGISLMKGTKKYDSLYEMNVLGILAQKLGIPESNILFRNDAESFLHGELASGAVAGEKRALGITLGTGLGSASNCQGKTIDSDRAFIPFKDSIAEEYISTRWFSNRYKELTGKEIKDVITLMASEDQGIKDQIFEEFGENLAIFLNDFIDQEQPTVVVIGGNIAKTWDCFMPVVVKHLKNKEVVLKQSTMWEDAALVGAAYSWFQS</sequence>
<dbReference type="Proteomes" id="UP000198850">
    <property type="component" value="Unassembled WGS sequence"/>
</dbReference>
<dbReference type="GO" id="GO:0016301">
    <property type="term" value="F:kinase activity"/>
    <property type="evidence" value="ECO:0007669"/>
    <property type="project" value="UniProtKB-KW"/>
</dbReference>
<dbReference type="PANTHER" id="PTHR18964:SF149">
    <property type="entry name" value="BIFUNCTIONAL UDP-N-ACETYLGLUCOSAMINE 2-EPIMERASE_N-ACETYLMANNOSAMINE KINASE"/>
    <property type="match status" value="1"/>
</dbReference>
<dbReference type="STRING" id="425514.SAMN05443550_108143"/>
<dbReference type="CDD" id="cd23763">
    <property type="entry name" value="ASKHA_ATPase_ROK"/>
    <property type="match status" value="1"/>
</dbReference>
<dbReference type="Pfam" id="PF00480">
    <property type="entry name" value="ROK"/>
    <property type="match status" value="2"/>
</dbReference>
<organism evidence="2 3">
    <name type="scientific">Pedobacter hartonius</name>
    <dbReference type="NCBI Taxonomy" id="425514"/>
    <lineage>
        <taxon>Bacteria</taxon>
        <taxon>Pseudomonadati</taxon>
        <taxon>Bacteroidota</taxon>
        <taxon>Sphingobacteriia</taxon>
        <taxon>Sphingobacteriales</taxon>
        <taxon>Sphingobacteriaceae</taxon>
        <taxon>Pedobacter</taxon>
    </lineage>
</organism>
<dbReference type="OrthoDB" id="49666at2"/>
<dbReference type="SUPFAM" id="SSF53067">
    <property type="entry name" value="Actin-like ATPase domain"/>
    <property type="match status" value="1"/>
</dbReference>
<protein>
    <submittedName>
        <fullName evidence="2">Glucokinase</fullName>
    </submittedName>
</protein>
<comment type="similarity">
    <text evidence="1">Belongs to the ROK (NagC/XylR) family.</text>
</comment>
<dbReference type="InterPro" id="IPR000600">
    <property type="entry name" value="ROK"/>
</dbReference>
<proteinExistence type="inferred from homology"/>
<gene>
    <name evidence="2" type="ORF">SAMN05443550_108143</name>
</gene>
<keyword evidence="2" id="KW-0808">Transferase</keyword>
<reference evidence="2 3" key="1">
    <citation type="submission" date="2016-10" db="EMBL/GenBank/DDBJ databases">
        <authorList>
            <person name="de Groot N.N."/>
        </authorList>
    </citation>
    <scope>NUCLEOTIDE SEQUENCE [LARGE SCALE GENOMIC DNA]</scope>
    <source>
        <strain evidence="2 3">DSM 19033</strain>
    </source>
</reference>
<evidence type="ECO:0000256" key="1">
    <source>
        <dbReference type="ARBA" id="ARBA00006479"/>
    </source>
</evidence>
<dbReference type="EMBL" id="FNRA01000008">
    <property type="protein sequence ID" value="SEB00886.1"/>
    <property type="molecule type" value="Genomic_DNA"/>
</dbReference>
<accession>A0A1H4FU85</accession>
<dbReference type="InterPro" id="IPR043129">
    <property type="entry name" value="ATPase_NBD"/>
</dbReference>
<dbReference type="RefSeq" id="WP_090558014.1">
    <property type="nucleotide sequence ID" value="NZ_FNRA01000008.1"/>
</dbReference>
<evidence type="ECO:0000313" key="2">
    <source>
        <dbReference type="EMBL" id="SEB00886.1"/>
    </source>
</evidence>
<dbReference type="AlphaFoldDB" id="A0A1H4FU85"/>